<comment type="caution">
    <text evidence="2">The sequence shown here is derived from an EMBL/GenBank/DDBJ whole genome shotgun (WGS) entry which is preliminary data.</text>
</comment>
<dbReference type="OrthoDB" id="9815686at2"/>
<protein>
    <submittedName>
        <fullName evidence="2">DUF2306 domain-containing protein</fullName>
    </submittedName>
</protein>
<dbReference type="InterPro" id="IPR018750">
    <property type="entry name" value="DUF2306_membrane"/>
</dbReference>
<feature type="transmembrane region" description="Helical" evidence="1">
    <location>
        <begin position="110"/>
        <end position="132"/>
    </location>
</feature>
<feature type="transmembrane region" description="Helical" evidence="1">
    <location>
        <begin position="46"/>
        <end position="66"/>
    </location>
</feature>
<dbReference type="Pfam" id="PF10067">
    <property type="entry name" value="DUF2306"/>
    <property type="match status" value="1"/>
</dbReference>
<feature type="transmembrane region" description="Helical" evidence="1">
    <location>
        <begin position="72"/>
        <end position="90"/>
    </location>
</feature>
<accession>A0A3N2QS61</accession>
<sequence length="164" mass="17658">MTADPILGTLPVIQVHIVAAVAALLLTPVQFLRRRRDRWHRRAGRVWVAAMAALAVTGLFIPSFGLAVVGHFGPIHLLSLYVLWGLWLAIRAARAGRIDDHRAHMRGMSLGALGIAGLFTLVPGRTMSAVFFPGHPQLAWVALGLGLAVLGALAWRGSRRRAAA</sequence>
<keyword evidence="1" id="KW-1133">Transmembrane helix</keyword>
<reference evidence="2 3" key="1">
    <citation type="submission" date="2018-10" db="EMBL/GenBank/DDBJ databases">
        <title>Histidinibacterium lentulum gen. nov., sp. nov., a marine bacterium from the culture broth of Picochlorum sp. 122.</title>
        <authorList>
            <person name="Wang G."/>
        </authorList>
    </citation>
    <scope>NUCLEOTIDE SEQUENCE [LARGE SCALE GENOMIC DNA]</scope>
    <source>
        <strain evidence="2 3">B17</strain>
    </source>
</reference>
<organism evidence="2 3">
    <name type="scientific">Histidinibacterium lentulum</name>
    <dbReference type="NCBI Taxonomy" id="2480588"/>
    <lineage>
        <taxon>Bacteria</taxon>
        <taxon>Pseudomonadati</taxon>
        <taxon>Pseudomonadota</taxon>
        <taxon>Alphaproteobacteria</taxon>
        <taxon>Rhodobacterales</taxon>
        <taxon>Paracoccaceae</taxon>
        <taxon>Histidinibacterium</taxon>
    </lineage>
</organism>
<evidence type="ECO:0000256" key="1">
    <source>
        <dbReference type="SAM" id="Phobius"/>
    </source>
</evidence>
<keyword evidence="3" id="KW-1185">Reference proteome</keyword>
<name>A0A3N2QS61_9RHOB</name>
<dbReference type="EMBL" id="RDRB01000010">
    <property type="protein sequence ID" value="ROT98000.1"/>
    <property type="molecule type" value="Genomic_DNA"/>
</dbReference>
<dbReference type="Proteomes" id="UP000268016">
    <property type="component" value="Unassembled WGS sequence"/>
</dbReference>
<proteinExistence type="predicted"/>
<keyword evidence="1" id="KW-0812">Transmembrane</keyword>
<dbReference type="RefSeq" id="WP_123643538.1">
    <property type="nucleotide sequence ID" value="NZ_ML119090.1"/>
</dbReference>
<dbReference type="AlphaFoldDB" id="A0A3N2QS61"/>
<feature type="transmembrane region" description="Helical" evidence="1">
    <location>
        <begin position="6"/>
        <end position="26"/>
    </location>
</feature>
<gene>
    <name evidence="2" type="ORF">EAT49_17145</name>
</gene>
<feature type="transmembrane region" description="Helical" evidence="1">
    <location>
        <begin position="138"/>
        <end position="155"/>
    </location>
</feature>
<evidence type="ECO:0000313" key="2">
    <source>
        <dbReference type="EMBL" id="ROT98000.1"/>
    </source>
</evidence>
<keyword evidence="1" id="KW-0472">Membrane</keyword>
<evidence type="ECO:0000313" key="3">
    <source>
        <dbReference type="Proteomes" id="UP000268016"/>
    </source>
</evidence>